<proteinExistence type="predicted"/>
<dbReference type="EMBL" id="JAARPH010000001">
    <property type="protein sequence ID" value="MBC1374206.1"/>
    <property type="molecule type" value="Genomic_DNA"/>
</dbReference>
<evidence type="ECO:0000313" key="2">
    <source>
        <dbReference type="EMBL" id="MBC1374206.1"/>
    </source>
</evidence>
<accession>A0ABR6SIZ0</accession>
<reference evidence="2 3" key="1">
    <citation type="submission" date="2020-03" db="EMBL/GenBank/DDBJ databases">
        <title>Soil Listeria distribution.</title>
        <authorList>
            <person name="Liao J."/>
            <person name="Wiedmann M."/>
        </authorList>
    </citation>
    <scope>NUCLEOTIDE SEQUENCE [LARGE SCALE GENOMIC DNA]</scope>
    <source>
        <strain evidence="2 3">FSL L7-1699</strain>
    </source>
</reference>
<organism evidence="2 3">
    <name type="scientific">Listeria farberi</name>
    <dbReference type="NCBI Taxonomy" id="2713500"/>
    <lineage>
        <taxon>Bacteria</taxon>
        <taxon>Bacillati</taxon>
        <taxon>Bacillota</taxon>
        <taxon>Bacilli</taxon>
        <taxon>Bacillales</taxon>
        <taxon>Listeriaceae</taxon>
        <taxon>Listeria</taxon>
    </lineage>
</organism>
<keyword evidence="3" id="KW-1185">Reference proteome</keyword>
<evidence type="ECO:0008006" key="4">
    <source>
        <dbReference type="Google" id="ProtNLM"/>
    </source>
</evidence>
<evidence type="ECO:0000313" key="3">
    <source>
        <dbReference type="Proteomes" id="UP000518829"/>
    </source>
</evidence>
<name>A0ABR6SIZ0_9LIST</name>
<dbReference type="RefSeq" id="WP_185318743.1">
    <property type="nucleotide sequence ID" value="NZ_JAARPH010000001.1"/>
</dbReference>
<evidence type="ECO:0000256" key="1">
    <source>
        <dbReference type="SAM" id="Coils"/>
    </source>
</evidence>
<dbReference type="Proteomes" id="UP000518829">
    <property type="component" value="Unassembled WGS sequence"/>
</dbReference>
<protein>
    <recommendedName>
        <fullName evidence="4">Tim44-like domain-containing protein</fullName>
    </recommendedName>
</protein>
<comment type="caution">
    <text evidence="2">The sequence shown here is derived from an EMBL/GenBank/DDBJ whole genome shotgun (WGS) entry which is preliminary data.</text>
</comment>
<feature type="coiled-coil region" evidence="1">
    <location>
        <begin position="21"/>
        <end position="55"/>
    </location>
</feature>
<keyword evidence="1" id="KW-0175">Coiled coil</keyword>
<gene>
    <name evidence="2" type="ORF">HB839_01560</name>
</gene>
<sequence>MKKVVLIITSLILVFSMVCIVKKAEKQQLDYQLEINKLKKQNKELKSKSENELSLMDDFSSESKNRNQIENMIVKEELSEKMLLENQKVIEILFTYTDYSVRQEKLNMYITDMLKDKMINATQSIDMHDVQVDSKLVSFNAFVRWENEDKLIVLNLVNSSTKVSRVNTNLRTLVQVDYYNYDGNWKVSNITFIDTK</sequence>